<gene>
    <name evidence="2" type="ORF">NCTC12112_00073</name>
</gene>
<dbReference type="PANTHER" id="PTHR46623:SF6">
    <property type="entry name" value="ALPHA_BETA-HYDROLASES SUPERFAMILY PROTEIN"/>
    <property type="match status" value="1"/>
</dbReference>
<dbReference type="AlphaFoldDB" id="A0AAX2J891"/>
<sequence length="197" mass="22976">MKRNKKNKKQAIILLHEIYGVNDFIKKQCQKYQKMGFDIFCPNLLEHTPFLYEESDEAYNYFIQNVGFDKYTEINNLANSLKKQYNKIFLLGFSAGATIAWRCGENSLYSGIIACYGSRIRDYTDLNPVCPTLLLFAKENSFDVSTTITELQYKKNVSITIFDASHGFLDPYSKYYNDYERKKAEAAITQFINQYIK</sequence>
<accession>A0AAX2J891</accession>
<dbReference type="PANTHER" id="PTHR46623">
    <property type="entry name" value="CARBOXYMETHYLENEBUTENOLIDASE-RELATED"/>
    <property type="match status" value="1"/>
</dbReference>
<dbReference type="SUPFAM" id="SSF53474">
    <property type="entry name" value="alpha/beta-Hydrolases"/>
    <property type="match status" value="1"/>
</dbReference>
<dbReference type="InterPro" id="IPR051049">
    <property type="entry name" value="Dienelactone_hydrolase-like"/>
</dbReference>
<reference evidence="2 3" key="1">
    <citation type="submission" date="2018-06" db="EMBL/GenBank/DDBJ databases">
        <authorList>
            <consortium name="Pathogen Informatics"/>
            <person name="Doyle S."/>
        </authorList>
    </citation>
    <scope>NUCLEOTIDE SEQUENCE [LARGE SCALE GENOMIC DNA]</scope>
    <source>
        <strain evidence="2 3">NCTC12112</strain>
    </source>
</reference>
<dbReference type="RefSeq" id="WP_005978705.1">
    <property type="nucleotide sequence ID" value="NZ_CABKNW010000004.1"/>
</dbReference>
<dbReference type="KEGG" id="ful:C4N20_07630"/>
<evidence type="ECO:0000259" key="1">
    <source>
        <dbReference type="Pfam" id="PF01738"/>
    </source>
</evidence>
<evidence type="ECO:0000313" key="2">
    <source>
        <dbReference type="EMBL" id="SQI99364.1"/>
    </source>
</evidence>
<dbReference type="InterPro" id="IPR002925">
    <property type="entry name" value="Dienelactn_hydro"/>
</dbReference>
<dbReference type="Gene3D" id="3.40.50.1820">
    <property type="entry name" value="alpha/beta hydrolase"/>
    <property type="match status" value="1"/>
</dbReference>
<organism evidence="2 3">
    <name type="scientific">Fusobacterium ulcerans</name>
    <dbReference type="NCBI Taxonomy" id="861"/>
    <lineage>
        <taxon>Bacteria</taxon>
        <taxon>Fusobacteriati</taxon>
        <taxon>Fusobacteriota</taxon>
        <taxon>Fusobacteriia</taxon>
        <taxon>Fusobacteriales</taxon>
        <taxon>Fusobacteriaceae</taxon>
        <taxon>Fusobacterium</taxon>
    </lineage>
</organism>
<name>A0AAX2J891_9FUSO</name>
<dbReference type="Proteomes" id="UP000249008">
    <property type="component" value="Chromosome 1"/>
</dbReference>
<protein>
    <submittedName>
        <fullName evidence="2">Dienelactone hydrolase family</fullName>
    </submittedName>
</protein>
<dbReference type="Pfam" id="PF01738">
    <property type="entry name" value="DLH"/>
    <property type="match status" value="1"/>
</dbReference>
<dbReference type="InterPro" id="IPR029058">
    <property type="entry name" value="AB_hydrolase_fold"/>
</dbReference>
<feature type="domain" description="Dienelactone hydrolase" evidence="1">
    <location>
        <begin position="5"/>
        <end position="195"/>
    </location>
</feature>
<keyword evidence="2" id="KW-0378">Hydrolase</keyword>
<proteinExistence type="predicted"/>
<evidence type="ECO:0000313" key="3">
    <source>
        <dbReference type="Proteomes" id="UP000249008"/>
    </source>
</evidence>
<dbReference type="EMBL" id="LS483487">
    <property type="protein sequence ID" value="SQI99364.1"/>
    <property type="molecule type" value="Genomic_DNA"/>
</dbReference>
<dbReference type="GeneID" id="78454674"/>
<dbReference type="GO" id="GO:0016787">
    <property type="term" value="F:hydrolase activity"/>
    <property type="evidence" value="ECO:0007669"/>
    <property type="project" value="UniProtKB-KW"/>
</dbReference>